<organism evidence="2 3">
    <name type="scientific">Natronosalvus hydrolyticus</name>
    <dbReference type="NCBI Taxonomy" id="2979988"/>
    <lineage>
        <taxon>Archaea</taxon>
        <taxon>Methanobacteriati</taxon>
        <taxon>Methanobacteriota</taxon>
        <taxon>Stenosarchaea group</taxon>
        <taxon>Halobacteria</taxon>
        <taxon>Halobacteriales</taxon>
        <taxon>Natrialbaceae</taxon>
        <taxon>Natronosalvus</taxon>
    </lineage>
</organism>
<proteinExistence type="predicted"/>
<dbReference type="EMBL" id="JAOPJZ010000017">
    <property type="protein sequence ID" value="MCU4753415.1"/>
    <property type="molecule type" value="Genomic_DNA"/>
</dbReference>
<gene>
    <name evidence="2" type="ORF">OB919_15735</name>
</gene>
<comment type="caution">
    <text evidence="2">The sequence shown here is derived from an EMBL/GenBank/DDBJ whole genome shotgun (WGS) entry which is preliminary data.</text>
</comment>
<evidence type="ECO:0000313" key="2">
    <source>
        <dbReference type="EMBL" id="MCU4753415.1"/>
    </source>
</evidence>
<accession>A0AAP3E7Z6</accession>
<evidence type="ECO:0000256" key="1">
    <source>
        <dbReference type="SAM" id="MobiDB-lite"/>
    </source>
</evidence>
<evidence type="ECO:0000313" key="3">
    <source>
        <dbReference type="Proteomes" id="UP001321047"/>
    </source>
</evidence>
<reference evidence="2 3" key="1">
    <citation type="submission" date="2022-09" db="EMBL/GenBank/DDBJ databases">
        <title>Enrichment on poylsaccharides allowed isolation of novel metabolic and taxonomic groups of Haloarchaea.</title>
        <authorList>
            <person name="Sorokin D.Y."/>
            <person name="Elcheninov A.G."/>
            <person name="Khizhniak T.V."/>
            <person name="Kolganova T.V."/>
            <person name="Kublanov I.V."/>
        </authorList>
    </citation>
    <scope>NUCLEOTIDE SEQUENCE [LARGE SCALE GENOMIC DNA]</scope>
    <source>
        <strain evidence="2 3">AArc-curdl1</strain>
    </source>
</reference>
<feature type="region of interest" description="Disordered" evidence="1">
    <location>
        <begin position="1"/>
        <end position="56"/>
    </location>
</feature>
<keyword evidence="3" id="KW-1185">Reference proteome</keyword>
<sequence length="56" mass="6281">MSDEELYTDKHGDLYIFDPNSRAGDPVRPPSKKETAEEEEPSTSPNVLFQNGEVVN</sequence>
<dbReference type="RefSeq" id="WP_342809732.1">
    <property type="nucleotide sequence ID" value="NZ_JAOPJZ010000017.1"/>
</dbReference>
<dbReference type="AlphaFoldDB" id="A0AAP3E7Z6"/>
<dbReference type="Proteomes" id="UP001321047">
    <property type="component" value="Unassembled WGS sequence"/>
</dbReference>
<name>A0AAP3E7Z6_9EURY</name>
<protein>
    <submittedName>
        <fullName evidence="2">Uncharacterized protein</fullName>
    </submittedName>
</protein>